<evidence type="ECO:0000256" key="1">
    <source>
        <dbReference type="ARBA" id="ARBA00022741"/>
    </source>
</evidence>
<evidence type="ECO:0000256" key="3">
    <source>
        <dbReference type="ARBA" id="ARBA00071420"/>
    </source>
</evidence>
<dbReference type="Pfam" id="PF00391">
    <property type="entry name" value="PEP-utilizers"/>
    <property type="match status" value="1"/>
</dbReference>
<feature type="domain" description="PEP-utilising enzyme mobile" evidence="4">
    <location>
        <begin position="820"/>
        <end position="891"/>
    </location>
</feature>
<evidence type="ECO:0000259" key="4">
    <source>
        <dbReference type="Pfam" id="PF00391"/>
    </source>
</evidence>
<dbReference type="Gene3D" id="3.30.1490.20">
    <property type="entry name" value="ATP-grasp fold, A domain"/>
    <property type="match status" value="1"/>
</dbReference>
<dbReference type="SUPFAM" id="SSF56059">
    <property type="entry name" value="Glutathione synthetase ATP-binding domain-like"/>
    <property type="match status" value="1"/>
</dbReference>
<keyword evidence="7" id="KW-1185">Reference proteome</keyword>
<dbReference type="AlphaFoldDB" id="A0A1H9JYD4"/>
<dbReference type="GO" id="GO:0016301">
    <property type="term" value="F:kinase activity"/>
    <property type="evidence" value="ECO:0007669"/>
    <property type="project" value="InterPro"/>
</dbReference>
<keyword evidence="2" id="KW-0067">ATP-binding</keyword>
<keyword evidence="1" id="KW-0547">Nucleotide-binding</keyword>
<organism evidence="6 7">
    <name type="scientific">Natrinema salaciae</name>
    <dbReference type="NCBI Taxonomy" id="1186196"/>
    <lineage>
        <taxon>Archaea</taxon>
        <taxon>Methanobacteriati</taxon>
        <taxon>Methanobacteriota</taxon>
        <taxon>Stenosarchaea group</taxon>
        <taxon>Halobacteria</taxon>
        <taxon>Halobacteriales</taxon>
        <taxon>Natrialbaceae</taxon>
        <taxon>Natrinema</taxon>
    </lineage>
</organism>
<proteinExistence type="predicted"/>
<dbReference type="SUPFAM" id="SSF52009">
    <property type="entry name" value="Phosphohistidine domain"/>
    <property type="match status" value="1"/>
</dbReference>
<dbReference type="PANTHER" id="PTHR43615">
    <property type="entry name" value="PHOSPHOENOLPYRUVATE SYNTHASE-RELATED"/>
    <property type="match status" value="1"/>
</dbReference>
<evidence type="ECO:0000259" key="5">
    <source>
        <dbReference type="Pfam" id="PF01326"/>
    </source>
</evidence>
<name>A0A1H9JYD4_9EURY</name>
<dbReference type="InterPro" id="IPR002192">
    <property type="entry name" value="PPDK_AMP/ATP-bd"/>
</dbReference>
<dbReference type="PANTHER" id="PTHR43615:SF1">
    <property type="entry name" value="PPDK_N DOMAIN-CONTAINING PROTEIN"/>
    <property type="match status" value="1"/>
</dbReference>
<evidence type="ECO:0000313" key="7">
    <source>
        <dbReference type="Proteomes" id="UP000199114"/>
    </source>
</evidence>
<keyword evidence="6" id="KW-0670">Pyruvate</keyword>
<reference evidence="7" key="1">
    <citation type="submission" date="2016-10" db="EMBL/GenBank/DDBJ databases">
        <authorList>
            <person name="Varghese N."/>
            <person name="Submissions S."/>
        </authorList>
    </citation>
    <scope>NUCLEOTIDE SEQUENCE [LARGE SCALE GENOMIC DNA]</scope>
    <source>
        <strain evidence="7">DSM 25055</strain>
    </source>
</reference>
<gene>
    <name evidence="6" type="ORF">SAMN04489841_2738</name>
</gene>
<dbReference type="RefSeq" id="WP_090618260.1">
    <property type="nucleotide sequence ID" value="NZ_FOFD01000003.1"/>
</dbReference>
<feature type="domain" description="Pyruvate phosphate dikinase AMP/ATP-binding" evidence="5">
    <location>
        <begin position="26"/>
        <end position="320"/>
    </location>
</feature>
<sequence length="897" mass="97590">MNETGGERLDGPAVISLSDPEATDRELVGGKGANLAQLATSGFPIPDGFCVTTVAYQQLIDTPTREAIASLSELEPTDSEPIADAGVTLRKRIQEAEFPDEVRNSIRGTLKASTETYAVRSSATAEDLPVASFAGQQETFLNVRGVDEVINRVRDCMASLFTDRAIAYRAENGISHADVSLAVVVQQMVSPDVSGVLFTADPMTGNRHISSIEACLGLGEPLVSGAVNADNVKVDARTGEIITYEVGDQRIAVRRRPSGGTETVELPNAGQSDQVLTDEQVHTLVEVGSEIEALFDRPQDIEWSLTGGNVIILQARPITSLFPLPSPAPDDDRFHVYISMGHGQSFAEAMPPLVLDVWKSYVQTLFTEYGFDPETQWGVEAGGRIYIDVTTPLRFGPMRKRFPERMGEANEQMGVTIGDLLDRRDEEFRQDRTLRERVASVPSVASSAGTLLRRSLPQLITVFGGFFGAFTGEPLSPEREEARWGTWGKNIASQVRTPDDVAGQVRAVFDVPREATHYPSMGGLIAGTVAQGMLEKRFPDAPEDVNAVGRGLPHEMLTKINLGISDLADIAREHPSVVDALNRGASLEEIRSVEGGETFLSAVTEFLDVFGHRATGELDISRPRWQDDPSVLLSIVRSTVNSSEKSGHRDHFRELERTANAAAKRLERRAGQRFLGSFRQRLVRQLVRTYRGGIQTREYPKHGVAYFLTAWHDVLRDAGDLLAANGALSNAEDVWFLRKEELFDVVDGESITVDIAARRAEFQRHASLDAPPVVTSEGEALRGDITREEISEGALVGTGVSDGTVEGVARVVRNPSEETIEKDEILVAPSSDPGWTPLFLNATGVVVEVGGQMSHGSLVAREYGIPAVVSVHDATRQIQSGQRIRVDGTNGIVDLLE</sequence>
<accession>A0A1H9JYD4</accession>
<protein>
    <recommendedName>
        <fullName evidence="3">Probable phosphoenolpyruvate synthase</fullName>
    </recommendedName>
</protein>
<dbReference type="InterPro" id="IPR013815">
    <property type="entry name" value="ATP_grasp_subdomain_1"/>
</dbReference>
<dbReference type="GO" id="GO:0005524">
    <property type="term" value="F:ATP binding"/>
    <property type="evidence" value="ECO:0007669"/>
    <property type="project" value="UniProtKB-KW"/>
</dbReference>
<dbReference type="Proteomes" id="UP000199114">
    <property type="component" value="Unassembled WGS sequence"/>
</dbReference>
<dbReference type="STRING" id="1186196.SAMN04489841_2738"/>
<dbReference type="InterPro" id="IPR051549">
    <property type="entry name" value="PEP_Utilizing_Enz"/>
</dbReference>
<dbReference type="InterPro" id="IPR036637">
    <property type="entry name" value="Phosphohistidine_dom_sf"/>
</dbReference>
<dbReference type="Gene3D" id="3.50.30.10">
    <property type="entry name" value="Phosphohistidine domain"/>
    <property type="match status" value="1"/>
</dbReference>
<dbReference type="Pfam" id="PF01326">
    <property type="entry name" value="PPDK_N"/>
    <property type="match status" value="1"/>
</dbReference>
<evidence type="ECO:0000313" key="6">
    <source>
        <dbReference type="EMBL" id="SEQ92011.1"/>
    </source>
</evidence>
<evidence type="ECO:0000256" key="2">
    <source>
        <dbReference type="ARBA" id="ARBA00022840"/>
    </source>
</evidence>
<dbReference type="EMBL" id="FOFD01000003">
    <property type="protein sequence ID" value="SEQ92011.1"/>
    <property type="molecule type" value="Genomic_DNA"/>
</dbReference>
<dbReference type="FunFam" id="3.30.1490.20:FF:000010">
    <property type="entry name" value="Phosphoenolpyruvate synthase"/>
    <property type="match status" value="1"/>
</dbReference>
<dbReference type="OrthoDB" id="23397at2157"/>
<dbReference type="InterPro" id="IPR008279">
    <property type="entry name" value="PEP-util_enz_mobile_dom"/>
</dbReference>
<dbReference type="Gene3D" id="3.30.470.20">
    <property type="entry name" value="ATP-grasp fold, B domain"/>
    <property type="match status" value="1"/>
</dbReference>